<gene>
    <name evidence="12" type="ORF">HW115_14610</name>
</gene>
<feature type="domain" description="Peptidase metallopeptidase" evidence="11">
    <location>
        <begin position="209"/>
        <end position="397"/>
    </location>
</feature>
<sequence length="646" mass="70863">MKRLHLHWTAVLALTTLTCLSPRNVHAGCCDHVTEQTEDNQSVLILEARVTGRQCLKLDNGIIVTDVTLQPIETFKGEQQNEPLTIRMPGGRIGNEGQFDSGHIRLTSGSDYIFRLVAHESHWKCLNARVERAGKASEKRRNAYREKRRKAGKETKRYDLGNDVDTLITGEDGADAKPPKPDPDPEPEPVPSVPTFGYMEDANGIPSRFAVCDSNTPIPYLVDIDTELLPGDITESQAIQAVEDALTAWSDASGLTFKFEGLSSFGQAASGVSSSDYKIRIQLHDKYNTISSTSTLGKGGGAYTGSTSYPGGGTGGKVIDQEFHKRTRGYLMLNHRSSSMENYKTFVEVLTHELGHVLGLSHSSEDPSEANSTLNEAMMYYRVHADERGASLGTYDVEKINAGYPADNMPPSGMDRILYAVTGSPQPTGIGVDRVTVSGNDRETPDNLSVHILTSTASNINGSFSTSGSSTIVYTPNAAYSGSLTEEQIEAGVYNDRIQYRISDGTNLSAYHSLRIVGFNFDSTPSDGLPDNWMNTHFPGTGVGSVGDPNHPDSDPDGDGMSNRIEYIYGSDPNDPDSYPPKMSYDHINETVSWNSINRMPYYLECSEDMHTWTTIHSCLGTGERLIKEISNPDNGQRFYRIKLRP</sequence>
<accession>A0A851GIS1</accession>
<dbReference type="SMART" id="SM00235">
    <property type="entry name" value="ZnMc"/>
    <property type="match status" value="1"/>
</dbReference>
<dbReference type="InterPro" id="IPR024079">
    <property type="entry name" value="MetalloPept_cat_dom_sf"/>
</dbReference>
<name>A0A851GIS1_9BACT</name>
<evidence type="ECO:0000256" key="3">
    <source>
        <dbReference type="ARBA" id="ARBA00022670"/>
    </source>
</evidence>
<keyword evidence="3 12" id="KW-0645">Protease</keyword>
<organism evidence="12 13">
    <name type="scientific">Oceaniferula marina</name>
    <dbReference type="NCBI Taxonomy" id="2748318"/>
    <lineage>
        <taxon>Bacteria</taxon>
        <taxon>Pseudomonadati</taxon>
        <taxon>Verrucomicrobiota</taxon>
        <taxon>Verrucomicrobiia</taxon>
        <taxon>Verrucomicrobiales</taxon>
        <taxon>Verrucomicrobiaceae</taxon>
        <taxon>Oceaniferula</taxon>
    </lineage>
</organism>
<dbReference type="AlphaFoldDB" id="A0A851GIS1"/>
<dbReference type="InterPro" id="IPR059100">
    <property type="entry name" value="TSP3_bac"/>
</dbReference>
<evidence type="ECO:0000256" key="10">
    <source>
        <dbReference type="SAM" id="SignalP"/>
    </source>
</evidence>
<dbReference type="GO" id="GO:0031012">
    <property type="term" value="C:extracellular matrix"/>
    <property type="evidence" value="ECO:0007669"/>
    <property type="project" value="InterPro"/>
</dbReference>
<feature type="chain" id="PRO_5032374284" evidence="10">
    <location>
        <begin position="28"/>
        <end position="646"/>
    </location>
</feature>
<protein>
    <submittedName>
        <fullName evidence="12">Matrixin family metalloprotease</fullName>
    </submittedName>
</protein>
<keyword evidence="4" id="KW-0479">Metal-binding</keyword>
<dbReference type="RefSeq" id="WP_178933683.1">
    <property type="nucleotide sequence ID" value="NZ_JACBAZ010000006.1"/>
</dbReference>
<dbReference type="InterPro" id="IPR001818">
    <property type="entry name" value="Pept_M10_metallopeptidase"/>
</dbReference>
<evidence type="ECO:0000313" key="13">
    <source>
        <dbReference type="Proteomes" id="UP000557872"/>
    </source>
</evidence>
<evidence type="ECO:0000256" key="2">
    <source>
        <dbReference type="ARBA" id="ARBA00022525"/>
    </source>
</evidence>
<dbReference type="GO" id="GO:0008270">
    <property type="term" value="F:zinc ion binding"/>
    <property type="evidence" value="ECO:0007669"/>
    <property type="project" value="InterPro"/>
</dbReference>
<feature type="region of interest" description="Disordered" evidence="9">
    <location>
        <begin position="136"/>
        <end position="191"/>
    </location>
</feature>
<dbReference type="InterPro" id="IPR006026">
    <property type="entry name" value="Peptidase_Metallo"/>
</dbReference>
<feature type="signal peptide" evidence="10">
    <location>
        <begin position="1"/>
        <end position="27"/>
    </location>
</feature>
<feature type="compositionally biased region" description="Basic and acidic residues" evidence="9">
    <location>
        <begin position="174"/>
        <end position="183"/>
    </location>
</feature>
<dbReference type="Proteomes" id="UP000557872">
    <property type="component" value="Unassembled WGS sequence"/>
</dbReference>
<keyword evidence="6" id="KW-0378">Hydrolase</keyword>
<dbReference type="GO" id="GO:0004222">
    <property type="term" value="F:metalloendopeptidase activity"/>
    <property type="evidence" value="ECO:0007669"/>
    <property type="project" value="InterPro"/>
</dbReference>
<feature type="compositionally biased region" description="Basic and acidic residues" evidence="9">
    <location>
        <begin position="136"/>
        <end position="145"/>
    </location>
</feature>
<evidence type="ECO:0000256" key="7">
    <source>
        <dbReference type="ARBA" id="ARBA00022833"/>
    </source>
</evidence>
<dbReference type="Pfam" id="PF17963">
    <property type="entry name" value="Big_9"/>
    <property type="match status" value="1"/>
</dbReference>
<evidence type="ECO:0000256" key="6">
    <source>
        <dbReference type="ARBA" id="ARBA00022801"/>
    </source>
</evidence>
<dbReference type="GO" id="GO:0006508">
    <property type="term" value="P:proteolysis"/>
    <property type="evidence" value="ECO:0007669"/>
    <property type="project" value="UniProtKB-KW"/>
</dbReference>
<keyword evidence="7" id="KW-0862">Zinc</keyword>
<comment type="caution">
    <text evidence="12">The sequence shown here is derived from an EMBL/GenBank/DDBJ whole genome shotgun (WGS) entry which is preliminary data.</text>
</comment>
<dbReference type="SUPFAM" id="SSF55486">
    <property type="entry name" value="Metalloproteases ('zincins'), catalytic domain"/>
    <property type="match status" value="1"/>
</dbReference>
<comment type="subcellular location">
    <subcellularLocation>
        <location evidence="1">Secreted</location>
    </subcellularLocation>
</comment>
<dbReference type="Pfam" id="PF00413">
    <property type="entry name" value="Peptidase_M10"/>
    <property type="match status" value="1"/>
</dbReference>
<keyword evidence="13" id="KW-1185">Reference proteome</keyword>
<evidence type="ECO:0000259" key="11">
    <source>
        <dbReference type="SMART" id="SM00235"/>
    </source>
</evidence>
<keyword evidence="2" id="KW-0964">Secreted</keyword>
<evidence type="ECO:0000313" key="12">
    <source>
        <dbReference type="EMBL" id="NWK56852.1"/>
    </source>
</evidence>
<reference evidence="12 13" key="1">
    <citation type="submission" date="2020-07" db="EMBL/GenBank/DDBJ databases">
        <title>Roseicoccus Jingziensis gen. nov., sp. nov., isolated from coastal seawater.</title>
        <authorList>
            <person name="Feng X."/>
        </authorList>
    </citation>
    <scope>NUCLEOTIDE SEQUENCE [LARGE SCALE GENOMIC DNA]</scope>
    <source>
        <strain evidence="12 13">N1E253</strain>
    </source>
</reference>
<evidence type="ECO:0000256" key="1">
    <source>
        <dbReference type="ARBA" id="ARBA00004613"/>
    </source>
</evidence>
<keyword evidence="8" id="KW-0106">Calcium</keyword>
<evidence type="ECO:0000256" key="4">
    <source>
        <dbReference type="ARBA" id="ARBA00022723"/>
    </source>
</evidence>
<dbReference type="Pfam" id="PF18884">
    <property type="entry name" value="TSP3_bac"/>
    <property type="match status" value="1"/>
</dbReference>
<keyword evidence="12" id="KW-0482">Metalloprotease</keyword>
<proteinExistence type="predicted"/>
<evidence type="ECO:0000256" key="5">
    <source>
        <dbReference type="ARBA" id="ARBA00022729"/>
    </source>
</evidence>
<evidence type="ECO:0000256" key="8">
    <source>
        <dbReference type="ARBA" id="ARBA00022837"/>
    </source>
</evidence>
<evidence type="ECO:0000256" key="9">
    <source>
        <dbReference type="SAM" id="MobiDB-lite"/>
    </source>
</evidence>
<keyword evidence="5 10" id="KW-0732">Signal</keyword>
<dbReference type="Gene3D" id="3.40.390.10">
    <property type="entry name" value="Collagenase (Catalytic Domain)"/>
    <property type="match status" value="1"/>
</dbReference>
<dbReference type="EMBL" id="JACBAZ010000006">
    <property type="protein sequence ID" value="NWK56852.1"/>
    <property type="molecule type" value="Genomic_DNA"/>
</dbReference>
<feature type="region of interest" description="Disordered" evidence="9">
    <location>
        <begin position="540"/>
        <end position="563"/>
    </location>
</feature>